<feature type="transmembrane region" description="Helical" evidence="7">
    <location>
        <begin position="430"/>
        <end position="451"/>
    </location>
</feature>
<gene>
    <name evidence="9" type="ORF">Q0A17_16195</name>
</gene>
<name>A0ABT8PY28_9ENTR</name>
<comment type="caution">
    <text evidence="9">The sequence shown here is derived from an EMBL/GenBank/DDBJ whole genome shotgun (WGS) entry which is preliminary data.</text>
</comment>
<feature type="domain" description="Major facilitator superfamily (MFS) profile" evidence="8">
    <location>
        <begin position="35"/>
        <end position="456"/>
    </location>
</feature>
<dbReference type="Pfam" id="PF07690">
    <property type="entry name" value="MFS_1"/>
    <property type="match status" value="1"/>
</dbReference>
<keyword evidence="2" id="KW-1003">Cell membrane</keyword>
<evidence type="ECO:0000256" key="2">
    <source>
        <dbReference type="ARBA" id="ARBA00022475"/>
    </source>
</evidence>
<feature type="transmembrane region" description="Helical" evidence="7">
    <location>
        <begin position="99"/>
        <end position="118"/>
    </location>
</feature>
<keyword evidence="5 7" id="KW-0472">Membrane</keyword>
<keyword evidence="3 7" id="KW-0812">Transmembrane</keyword>
<protein>
    <submittedName>
        <fullName evidence="9">MFS transporter</fullName>
    </submittedName>
</protein>
<evidence type="ECO:0000313" key="10">
    <source>
        <dbReference type="Proteomes" id="UP001174867"/>
    </source>
</evidence>
<dbReference type="PROSITE" id="PS50850">
    <property type="entry name" value="MFS"/>
    <property type="match status" value="1"/>
</dbReference>
<feature type="region of interest" description="Disordered" evidence="6">
    <location>
        <begin position="460"/>
        <end position="491"/>
    </location>
</feature>
<dbReference type="EMBL" id="JAUJYW010000006">
    <property type="protein sequence ID" value="MDN8600933.1"/>
    <property type="molecule type" value="Genomic_DNA"/>
</dbReference>
<proteinExistence type="predicted"/>
<sequence>MSACSFSHPVKIRGVDDIINFIDARTHIAGKASVIWWLALGGLFLDAFSNSALSAGLNPMTRNLNLSATEVALLTSFSSWVAILFNPIGGWIADRWGRVPPLIIAKLMAVIGALLVMFSSDFGTIILGRFFVGVSYGMDFAVAMAMLAEFTPAKLKSRLNTWQGVWYVAVCLNLALALMFYSWNVGDAIWRFSIAVTALCGLIILFFQFRYLVESPIWLARKSRLSEATVAMNKIYGDQFILAPKAEQKPVIGQAQKGVKNVLLIFRGVYLPRTILASTVQVCQSIQYFGVGWYLPVISAAMFGKNFVYATLCSLFFNVFGIVGGFLSPVIGRRLGLRRASAMGFAVAFLVLLTLGLFSDSMPLWASLLVPALFILCHSGGPGANGKSLSSLSFRSELRAGANGVVGALGAIGAALGLFIFPVFRELYGLQTTFLIMSVVPLFASVVCFVIQWDPTRTAIQPDNEPGAPQFESRTSPYPESMAPESSRSSK</sequence>
<feature type="transmembrane region" description="Helical" evidence="7">
    <location>
        <begin position="34"/>
        <end position="53"/>
    </location>
</feature>
<feature type="transmembrane region" description="Helical" evidence="7">
    <location>
        <begin position="340"/>
        <end position="358"/>
    </location>
</feature>
<dbReference type="InterPro" id="IPR020846">
    <property type="entry name" value="MFS_dom"/>
</dbReference>
<dbReference type="PANTHER" id="PTHR23508:SF10">
    <property type="entry name" value="CARBOXYLIC ACID TRANSPORTER PROTEIN HOMOLOG"/>
    <property type="match status" value="1"/>
</dbReference>
<dbReference type="Proteomes" id="UP001174867">
    <property type="component" value="Unassembled WGS sequence"/>
</dbReference>
<keyword evidence="10" id="KW-1185">Reference proteome</keyword>
<evidence type="ECO:0000256" key="5">
    <source>
        <dbReference type="ARBA" id="ARBA00023136"/>
    </source>
</evidence>
<feature type="transmembrane region" description="Helical" evidence="7">
    <location>
        <begin position="307"/>
        <end position="328"/>
    </location>
</feature>
<organism evidence="9 10">
    <name type="scientific">Citrobacter enshiensis</name>
    <dbReference type="NCBI Taxonomy" id="2971264"/>
    <lineage>
        <taxon>Bacteria</taxon>
        <taxon>Pseudomonadati</taxon>
        <taxon>Pseudomonadota</taxon>
        <taxon>Gammaproteobacteria</taxon>
        <taxon>Enterobacterales</taxon>
        <taxon>Enterobacteriaceae</taxon>
        <taxon>Citrobacter</taxon>
    </lineage>
</organism>
<evidence type="ECO:0000256" key="4">
    <source>
        <dbReference type="ARBA" id="ARBA00022989"/>
    </source>
</evidence>
<dbReference type="InterPro" id="IPR036259">
    <property type="entry name" value="MFS_trans_sf"/>
</dbReference>
<evidence type="ECO:0000256" key="1">
    <source>
        <dbReference type="ARBA" id="ARBA00004141"/>
    </source>
</evidence>
<feature type="transmembrane region" description="Helical" evidence="7">
    <location>
        <begin position="189"/>
        <end position="213"/>
    </location>
</feature>
<reference evidence="9 10" key="1">
    <citation type="submission" date="2023-07" db="EMBL/GenBank/DDBJ databases">
        <title>Citrobacter selenititolerans sp. nov., isolated from seleniferous soil.</title>
        <authorList>
            <person name="Zhang S."/>
            <person name="Li K."/>
            <person name="Peng J."/>
            <person name="Wang H."/>
            <person name="Sun J."/>
            <person name="Guo Y."/>
        </authorList>
    </citation>
    <scope>NUCLEOTIDE SEQUENCE [LARGE SCALE GENOMIC DNA]</scope>
    <source>
        <strain evidence="9 10">S2-9</strain>
    </source>
</reference>
<dbReference type="InterPro" id="IPR011701">
    <property type="entry name" value="MFS"/>
</dbReference>
<evidence type="ECO:0000256" key="3">
    <source>
        <dbReference type="ARBA" id="ARBA00022692"/>
    </source>
</evidence>
<evidence type="ECO:0000256" key="6">
    <source>
        <dbReference type="SAM" id="MobiDB-lite"/>
    </source>
</evidence>
<dbReference type="RefSeq" id="WP_301700368.1">
    <property type="nucleotide sequence ID" value="NZ_JAUJYW010000006.1"/>
</dbReference>
<dbReference type="Gene3D" id="1.20.1250.20">
    <property type="entry name" value="MFS general substrate transporter like domains"/>
    <property type="match status" value="1"/>
</dbReference>
<feature type="transmembrane region" description="Helical" evidence="7">
    <location>
        <begin position="130"/>
        <end position="152"/>
    </location>
</feature>
<dbReference type="SUPFAM" id="SSF103473">
    <property type="entry name" value="MFS general substrate transporter"/>
    <property type="match status" value="1"/>
</dbReference>
<feature type="transmembrane region" description="Helical" evidence="7">
    <location>
        <begin position="364"/>
        <end position="384"/>
    </location>
</feature>
<comment type="subcellular location">
    <subcellularLocation>
        <location evidence="1">Membrane</location>
        <topology evidence="1">Multi-pass membrane protein</topology>
    </subcellularLocation>
</comment>
<evidence type="ECO:0000313" key="9">
    <source>
        <dbReference type="EMBL" id="MDN8600933.1"/>
    </source>
</evidence>
<evidence type="ECO:0000256" key="7">
    <source>
        <dbReference type="SAM" id="Phobius"/>
    </source>
</evidence>
<dbReference type="PANTHER" id="PTHR23508">
    <property type="entry name" value="CARBOXYLIC ACID TRANSPORTER PROTEIN HOMOLOG"/>
    <property type="match status" value="1"/>
</dbReference>
<accession>A0ABT8PY28</accession>
<feature type="compositionally biased region" description="Polar residues" evidence="6">
    <location>
        <begin position="472"/>
        <end position="491"/>
    </location>
</feature>
<feature type="transmembrane region" description="Helical" evidence="7">
    <location>
        <begin position="405"/>
        <end position="424"/>
    </location>
</feature>
<feature type="transmembrane region" description="Helical" evidence="7">
    <location>
        <begin position="73"/>
        <end position="92"/>
    </location>
</feature>
<evidence type="ECO:0000259" key="8">
    <source>
        <dbReference type="PROSITE" id="PS50850"/>
    </source>
</evidence>
<feature type="transmembrane region" description="Helical" evidence="7">
    <location>
        <begin position="164"/>
        <end position="183"/>
    </location>
</feature>
<keyword evidence="4 7" id="KW-1133">Transmembrane helix</keyword>